<dbReference type="GO" id="GO:0016853">
    <property type="term" value="F:isomerase activity"/>
    <property type="evidence" value="ECO:0007669"/>
    <property type="project" value="UniProtKB-KW"/>
</dbReference>
<dbReference type="EMBL" id="JASZZN010000007">
    <property type="protein sequence ID" value="MDM4016104.1"/>
    <property type="molecule type" value="Genomic_DNA"/>
</dbReference>
<keyword evidence="1 3" id="KW-0413">Isomerase</keyword>
<evidence type="ECO:0000313" key="3">
    <source>
        <dbReference type="EMBL" id="MDM4016104.1"/>
    </source>
</evidence>
<reference evidence="3 4" key="1">
    <citation type="submission" date="2023-06" db="EMBL/GenBank/DDBJ databases">
        <title>Roseiconus lacunae JC819 isolated from Gulf of Mannar region, Tamil Nadu.</title>
        <authorList>
            <person name="Pk S."/>
            <person name="Ch S."/>
            <person name="Ch V.R."/>
        </authorList>
    </citation>
    <scope>NUCLEOTIDE SEQUENCE [LARGE SCALE GENOMIC DNA]</scope>
    <source>
        <strain evidence="3 4">JC819</strain>
    </source>
</reference>
<sequence length="272" mass="29985">MKSCITISLVEEARGGPFVLWDGLEESIRFAGELGFDAVEIFAPSIEALKLDRLGGLLDSAGVKLAALGTGAGWVKHRLQLADADAEKRVQAKAFVRSVIDAAGQFGAMAIIGSMQGRSDDQVDPATARGYLAEALEDGGEHARQYNVPLIYEPLNRYETNQCCTVEDGVKLLQSLNTDNVRLLCDLFHMNIEEADIAQGLLIGDKLVGHVHFVDSNRRPVGYGHMQYVPIIDALREIGYDGYLCAEAFPWPDPHEAARQTMRAYRYWTSRK</sequence>
<dbReference type="PANTHER" id="PTHR43489">
    <property type="entry name" value="ISOMERASE"/>
    <property type="match status" value="1"/>
</dbReference>
<dbReference type="PANTHER" id="PTHR43489:SF7">
    <property type="entry name" value="3-DEHYDRO-D-GULOSIDE 4-EPIMERASE-RELATED"/>
    <property type="match status" value="1"/>
</dbReference>
<accession>A0ABT7PHX6</accession>
<dbReference type="InterPro" id="IPR036237">
    <property type="entry name" value="Xyl_isomerase-like_sf"/>
</dbReference>
<evidence type="ECO:0000313" key="4">
    <source>
        <dbReference type="Proteomes" id="UP001239462"/>
    </source>
</evidence>
<gene>
    <name evidence="3" type="ORF">QTN89_11720</name>
</gene>
<dbReference type="Pfam" id="PF01261">
    <property type="entry name" value="AP_endonuc_2"/>
    <property type="match status" value="1"/>
</dbReference>
<name>A0ABT7PHX6_9BACT</name>
<feature type="domain" description="Xylose isomerase-like TIM barrel" evidence="2">
    <location>
        <begin position="29"/>
        <end position="264"/>
    </location>
</feature>
<dbReference type="SUPFAM" id="SSF51658">
    <property type="entry name" value="Xylose isomerase-like"/>
    <property type="match status" value="1"/>
</dbReference>
<proteinExistence type="predicted"/>
<protein>
    <submittedName>
        <fullName evidence="3">Sugar phosphate isomerase/epimerase family protein</fullName>
    </submittedName>
</protein>
<keyword evidence="4" id="KW-1185">Reference proteome</keyword>
<evidence type="ECO:0000256" key="1">
    <source>
        <dbReference type="ARBA" id="ARBA00023235"/>
    </source>
</evidence>
<dbReference type="Proteomes" id="UP001239462">
    <property type="component" value="Unassembled WGS sequence"/>
</dbReference>
<dbReference type="Gene3D" id="3.20.20.150">
    <property type="entry name" value="Divalent-metal-dependent TIM barrel enzymes"/>
    <property type="match status" value="1"/>
</dbReference>
<dbReference type="RefSeq" id="WP_289163717.1">
    <property type="nucleotide sequence ID" value="NZ_JASZZN010000007.1"/>
</dbReference>
<evidence type="ECO:0000259" key="2">
    <source>
        <dbReference type="Pfam" id="PF01261"/>
    </source>
</evidence>
<dbReference type="InterPro" id="IPR050417">
    <property type="entry name" value="Sugar_Epim/Isomerase"/>
</dbReference>
<organism evidence="3 4">
    <name type="scientific">Roseiconus lacunae</name>
    <dbReference type="NCBI Taxonomy" id="2605694"/>
    <lineage>
        <taxon>Bacteria</taxon>
        <taxon>Pseudomonadati</taxon>
        <taxon>Planctomycetota</taxon>
        <taxon>Planctomycetia</taxon>
        <taxon>Pirellulales</taxon>
        <taxon>Pirellulaceae</taxon>
        <taxon>Roseiconus</taxon>
    </lineage>
</organism>
<dbReference type="InterPro" id="IPR013022">
    <property type="entry name" value="Xyl_isomerase-like_TIM-brl"/>
</dbReference>
<comment type="caution">
    <text evidence="3">The sequence shown here is derived from an EMBL/GenBank/DDBJ whole genome shotgun (WGS) entry which is preliminary data.</text>
</comment>